<dbReference type="RefSeq" id="WP_152836370.1">
    <property type="nucleotide sequence ID" value="NZ_WHUG01000001.1"/>
</dbReference>
<dbReference type="AlphaFoldDB" id="A0A6A7MW22"/>
<evidence type="ECO:0000313" key="2">
    <source>
        <dbReference type="EMBL" id="MQA37030.1"/>
    </source>
</evidence>
<comment type="caution">
    <text evidence="2">The sequence shown here is derived from an EMBL/GenBank/DDBJ whole genome shotgun (WGS) entry which is preliminary data.</text>
</comment>
<organism evidence="2 3">
    <name type="scientific">Rugamonas aquatica</name>
    <dbReference type="NCBI Taxonomy" id="2743357"/>
    <lineage>
        <taxon>Bacteria</taxon>
        <taxon>Pseudomonadati</taxon>
        <taxon>Pseudomonadota</taxon>
        <taxon>Betaproteobacteria</taxon>
        <taxon>Burkholderiales</taxon>
        <taxon>Oxalobacteraceae</taxon>
        <taxon>Telluria group</taxon>
        <taxon>Rugamonas</taxon>
    </lineage>
</organism>
<keyword evidence="3" id="KW-1185">Reference proteome</keyword>
<evidence type="ECO:0000256" key="1">
    <source>
        <dbReference type="SAM" id="Phobius"/>
    </source>
</evidence>
<feature type="transmembrane region" description="Helical" evidence="1">
    <location>
        <begin position="382"/>
        <end position="403"/>
    </location>
</feature>
<reference evidence="2 3" key="1">
    <citation type="submission" date="2019-10" db="EMBL/GenBank/DDBJ databases">
        <title>Two novel species isolated from a subtropical stream in China.</title>
        <authorList>
            <person name="Lu H."/>
        </authorList>
    </citation>
    <scope>NUCLEOTIDE SEQUENCE [LARGE SCALE GENOMIC DNA]</scope>
    <source>
        <strain evidence="2 3">FT29W</strain>
    </source>
</reference>
<keyword evidence="1" id="KW-0812">Transmembrane</keyword>
<keyword evidence="1" id="KW-1133">Transmembrane helix</keyword>
<feature type="transmembrane region" description="Helical" evidence="1">
    <location>
        <begin position="228"/>
        <end position="249"/>
    </location>
</feature>
<dbReference type="InterPro" id="IPR005625">
    <property type="entry name" value="PepSY-ass_TM"/>
</dbReference>
<sequence length="433" mass="47893">MRRLATLLHRWAGLLIAGFLFVSGVTGAVISWDHELDELLNPHLTKAPGSGPALPVLQLVQAVEARHPQMQVLSVPMAAEAGHSLDFYVEPRVNPATGELYPAPYNQVFVDPATGAELGTRKWGAAWPITRETFVSFLYQLHYTLHIPQMWGIEQWGLWLMGGIAMIWTVDSFVGFYLTLPVRRRASALTLVVGGPKPKSWWKRWQPAWLIRFGAGSTKLNFDLHRALSLWTWLLLFTIAFTAFSLNLYREVFFPVMSLVSNVTPSPFDVRNPNAPNKPLAAGLTFGQVLAQAEPEAARRGWREPAGNLTYSREYGIYTVAFFQPQDEQGAGGVGHRQLYYDGRSGALLGDRQPWKGTAADIFVQAQFPLHSGRILGIPGRVLISLMGVIVATLSVTGVLVWWRKRSARIIAAAKITAQQSGSSVQGSRRNGA</sequence>
<keyword evidence="1" id="KW-0472">Membrane</keyword>
<dbReference type="PANTHER" id="PTHR34219:SF5">
    <property type="entry name" value="BLR4505 PROTEIN"/>
    <property type="match status" value="1"/>
</dbReference>
<dbReference type="Proteomes" id="UP000440498">
    <property type="component" value="Unassembled WGS sequence"/>
</dbReference>
<dbReference type="PANTHER" id="PTHR34219">
    <property type="entry name" value="IRON-REGULATED INNER MEMBRANE PROTEIN-RELATED"/>
    <property type="match status" value="1"/>
</dbReference>
<evidence type="ECO:0000313" key="3">
    <source>
        <dbReference type="Proteomes" id="UP000440498"/>
    </source>
</evidence>
<feature type="transmembrane region" description="Helical" evidence="1">
    <location>
        <begin position="156"/>
        <end position="180"/>
    </location>
</feature>
<dbReference type="EMBL" id="WHUG01000001">
    <property type="protein sequence ID" value="MQA37030.1"/>
    <property type="molecule type" value="Genomic_DNA"/>
</dbReference>
<dbReference type="Pfam" id="PF03929">
    <property type="entry name" value="PepSY_TM"/>
    <property type="match status" value="1"/>
</dbReference>
<accession>A0A6A7MW22</accession>
<gene>
    <name evidence="2" type="ORF">GEV02_02610</name>
</gene>
<name>A0A6A7MW22_9BURK</name>
<proteinExistence type="predicted"/>
<protein>
    <submittedName>
        <fullName evidence="2">PepSY domain-containing protein</fullName>
    </submittedName>
</protein>